<name>A0A9X3HEY3_9FIRM</name>
<reference evidence="1" key="1">
    <citation type="submission" date="2022-07" db="EMBL/GenBank/DDBJ databases">
        <title>Parvimonas micra travels from the subgingival sulcus of the human oral cavity to the colorectal adenocarcinoma.</title>
        <authorList>
            <person name="Conde-Perez K."/>
            <person name="Buetas E."/>
            <person name="Aja-Macaya P."/>
            <person name="Martin-De Arribas E."/>
            <person name="Iglesias-Corras I."/>
            <person name="Trigo-Tasende N."/>
            <person name="Nasser-Ali M."/>
            <person name="Estevez L.S."/>
            <person name="Rumbo-Feal S."/>
            <person name="Otero-Alen B."/>
            <person name="Noguera J.F."/>
            <person name="Concha A."/>
            <person name="Pardinas-Lopez S."/>
            <person name="Carda-Dieguez M."/>
            <person name="Gomez-Randulfe I."/>
            <person name="Martinez-Lago N."/>
            <person name="Ladra S."/>
            <person name="Aparicio L.A."/>
            <person name="Bou G."/>
            <person name="Mira A."/>
            <person name="Vallejo J.A."/>
            <person name="Poza M."/>
        </authorList>
    </citation>
    <scope>NUCLEOTIDE SEQUENCE</scope>
    <source>
        <strain evidence="1">PM79KC-AC-4</strain>
    </source>
</reference>
<dbReference type="Proteomes" id="UP001141458">
    <property type="component" value="Unassembled WGS sequence"/>
</dbReference>
<dbReference type="AlphaFoldDB" id="A0A9X3HEY3"/>
<comment type="caution">
    <text evidence="1">The sequence shown here is derived from an EMBL/GenBank/DDBJ whole genome shotgun (WGS) entry which is preliminary data.</text>
</comment>
<evidence type="ECO:0000313" key="1">
    <source>
        <dbReference type="EMBL" id="MCZ7407392.1"/>
    </source>
</evidence>
<sequence>MLKNDYIMRKIEEWISMILEFVFKIDKNSSPEKLLKLEESKEILKDLKSKIDIGNINEAEDSLFEMLKHKTQDSLLIGLLFYSYLNEKDSKFLNEHDFERDEIKTGIKDLLNEFNMNNLSDLI</sequence>
<gene>
    <name evidence="1" type="ORF">NND69_03315</name>
</gene>
<proteinExistence type="predicted"/>
<dbReference type="InterPro" id="IPR045507">
    <property type="entry name" value="DUF6483"/>
</dbReference>
<dbReference type="EMBL" id="JANDZV010000002">
    <property type="protein sequence ID" value="MCZ7407392.1"/>
    <property type="molecule type" value="Genomic_DNA"/>
</dbReference>
<evidence type="ECO:0000313" key="2">
    <source>
        <dbReference type="Proteomes" id="UP001141458"/>
    </source>
</evidence>
<accession>A0A9X3HEY3</accession>
<organism evidence="1 2">
    <name type="scientific">Parvimonas micra</name>
    <dbReference type="NCBI Taxonomy" id="33033"/>
    <lineage>
        <taxon>Bacteria</taxon>
        <taxon>Bacillati</taxon>
        <taxon>Bacillota</taxon>
        <taxon>Tissierellia</taxon>
        <taxon>Tissierellales</taxon>
        <taxon>Peptoniphilaceae</taxon>
        <taxon>Parvimonas</taxon>
    </lineage>
</organism>
<dbReference type="Pfam" id="PF20092">
    <property type="entry name" value="DUF6483"/>
    <property type="match status" value="1"/>
</dbReference>
<dbReference type="RefSeq" id="WP_269720665.1">
    <property type="nucleotide sequence ID" value="NZ_CP101408.1"/>
</dbReference>
<protein>
    <submittedName>
        <fullName evidence="1">DUF6483 family protein</fullName>
    </submittedName>
</protein>